<dbReference type="Proteomes" id="UP001239111">
    <property type="component" value="Chromosome 1"/>
</dbReference>
<organism evidence="1 2">
    <name type="scientific">Eretmocerus hayati</name>
    <dbReference type="NCBI Taxonomy" id="131215"/>
    <lineage>
        <taxon>Eukaryota</taxon>
        <taxon>Metazoa</taxon>
        <taxon>Ecdysozoa</taxon>
        <taxon>Arthropoda</taxon>
        <taxon>Hexapoda</taxon>
        <taxon>Insecta</taxon>
        <taxon>Pterygota</taxon>
        <taxon>Neoptera</taxon>
        <taxon>Endopterygota</taxon>
        <taxon>Hymenoptera</taxon>
        <taxon>Apocrita</taxon>
        <taxon>Proctotrupomorpha</taxon>
        <taxon>Chalcidoidea</taxon>
        <taxon>Aphelinidae</taxon>
        <taxon>Aphelininae</taxon>
        <taxon>Eretmocerus</taxon>
    </lineage>
</organism>
<sequence length="702" mass="79826">MNSLENAIIIRSVMAASQRQEQRRRKCVGCNIYENKIRGACKIVETEEEKILFERTLTTSVSVGSSNRPLSQQSSEQLIFSSPPTQSSTQSSGDDPSVSYNVRPTRDGENEEMVTLPFGRTIRSNRYCCLCGSQDRLTVISFEARMQAFAQKQIVIPKYNRCCGHHLNAKKKIYEEDLETVRICTNTCEVQVSVVARLLESLSVRVDQGITNRVADFTLPEHRLKPLTGYNWEQIIELRDMMVSRRDRDKRTVNQALVTFLFKLRSGNSNAIVCAVLGLEREQQVSDHCNSIISAFVTDILPTRFGIHAANREDLIKNHTSSTAKELHDIDDDVLVLILDATYLKHQKSSNNFYQRKSYPGQKKASLAKFYTICTTTGHTVGVPGPSPADMNDATITKIIVNDKRYGFTDLLRKGDILIVDRGFRDVKELLEALGYRVFMPALKGKRKQLTVEESNWSRLVTILRWVVEAVHGIIGQKCKLLHHQFDNKLLPKAHALCQIASFLQNHFGKRIYSDNQDTKEVVQRMKERMNTKNELAEEVEAQGWSRKKVPFQVMSANELIDFPEMTELDLVKLVSGKYQLKQAISYLAEMMGEDDTFDLCYLKQTREILRVKVRSRHINSKTYNCYVHYAPNTVGCSGIKGHCCECANGLRTIGCCSHVSAIVYYLSHARYKARIVRPAQFSSKLFDPDVVTVIEEDSDED</sequence>
<name>A0ACC2PYH6_9HYME</name>
<reference evidence="1" key="1">
    <citation type="submission" date="2023-04" db="EMBL/GenBank/DDBJ databases">
        <title>A chromosome-level genome assembly of the parasitoid wasp Eretmocerus hayati.</title>
        <authorList>
            <person name="Zhong Y."/>
            <person name="Liu S."/>
            <person name="Liu Y."/>
        </authorList>
    </citation>
    <scope>NUCLEOTIDE SEQUENCE</scope>
    <source>
        <strain evidence="1">ZJU_SS_LIU_2023</strain>
    </source>
</reference>
<protein>
    <submittedName>
        <fullName evidence="1">Uncharacterized protein</fullName>
    </submittedName>
</protein>
<accession>A0ACC2PYH6</accession>
<dbReference type="EMBL" id="CM056741">
    <property type="protein sequence ID" value="KAJ8686865.1"/>
    <property type="molecule type" value="Genomic_DNA"/>
</dbReference>
<proteinExistence type="predicted"/>
<comment type="caution">
    <text evidence="1">The sequence shown here is derived from an EMBL/GenBank/DDBJ whole genome shotgun (WGS) entry which is preliminary data.</text>
</comment>
<evidence type="ECO:0000313" key="1">
    <source>
        <dbReference type="EMBL" id="KAJ8686865.1"/>
    </source>
</evidence>
<evidence type="ECO:0000313" key="2">
    <source>
        <dbReference type="Proteomes" id="UP001239111"/>
    </source>
</evidence>
<keyword evidence="2" id="KW-1185">Reference proteome</keyword>
<gene>
    <name evidence="1" type="ORF">QAD02_022659</name>
</gene>